<dbReference type="Gene3D" id="3.40.525.10">
    <property type="entry name" value="CRAL-TRIO lipid binding domain"/>
    <property type="match status" value="1"/>
</dbReference>
<protein>
    <recommendedName>
        <fullName evidence="3">CRAL-TRIO domain-containing protein</fullName>
    </recommendedName>
</protein>
<name>A0A7J6M3C7_PERCH</name>
<feature type="transmembrane region" description="Helical" evidence="2">
    <location>
        <begin position="76"/>
        <end position="97"/>
    </location>
</feature>
<evidence type="ECO:0000259" key="3">
    <source>
        <dbReference type="PROSITE" id="PS50191"/>
    </source>
</evidence>
<evidence type="ECO:0000313" key="5">
    <source>
        <dbReference type="Proteomes" id="UP000591131"/>
    </source>
</evidence>
<gene>
    <name evidence="4" type="ORF">FOL47_004317</name>
</gene>
<dbReference type="InterPro" id="IPR001251">
    <property type="entry name" value="CRAL-TRIO_dom"/>
</dbReference>
<feature type="region of interest" description="Disordered" evidence="1">
    <location>
        <begin position="522"/>
        <end position="568"/>
    </location>
</feature>
<dbReference type="EMBL" id="JAAPAO010000246">
    <property type="protein sequence ID" value="KAF4666004.1"/>
    <property type="molecule type" value="Genomic_DNA"/>
</dbReference>
<dbReference type="Proteomes" id="UP000591131">
    <property type="component" value="Unassembled WGS sequence"/>
</dbReference>
<dbReference type="SUPFAM" id="SSF52087">
    <property type="entry name" value="CRAL/TRIO domain"/>
    <property type="match status" value="1"/>
</dbReference>
<evidence type="ECO:0000256" key="1">
    <source>
        <dbReference type="SAM" id="MobiDB-lite"/>
    </source>
</evidence>
<dbReference type="AlphaFoldDB" id="A0A7J6M3C7"/>
<keyword evidence="2" id="KW-0472">Membrane</keyword>
<dbReference type="CDD" id="cd00170">
    <property type="entry name" value="SEC14"/>
    <property type="match status" value="1"/>
</dbReference>
<keyword evidence="5" id="KW-1185">Reference proteome</keyword>
<sequence>MYFPNEGLTPAEYRADALPPTATHAEFQRNLDINRLANSIRTYSFIWLIVGMLGVFDSVVSLVTDGKSQQMYYVSPSSMFMMRSILICCASFTLLVWEMQQSKAATVTACVLYLLYAPLVLLELWADLACTGKSVDSSSALYSCKPFIEYDGYTLVYKVHTVVLCGFAMYMGWLLCNYLKKTKNMRQQMKESSTLRAARAKWRAQSGAMIAASKHHSSPVVTPGRRRLDSVQSFYTVSTGSDLNEPLLERMENGEVMPSIEVPMLCKSDGDLTPDELTCVRELRERLKNLDYTRRYVTHDWLKLAWARNLDVNKAEALAWRHEDILKKLPIREIAETEVQRNFSAGFSVKAGRDLDGRPMGWVRMRFMTPATIPILCGVKSTWMALDAALADPASVRLGVCLVYDFAGIGVRNITLNVGDIKKGALACGLGHISHISRVLFVDAPFIFRAAWAAVSPLLPSQLTQVVTFVNTTHDGDVEWCSGVCEPSELPAYLGGDVDGDYYPWLTTRLVGSHLAYRDYWPTPNGPEEDPSESTNVVDGLSPTSTTSSHHHVDETSLPGGAAYGRRM</sequence>
<feature type="transmembrane region" description="Helical" evidence="2">
    <location>
        <begin position="159"/>
        <end position="179"/>
    </location>
</feature>
<feature type="domain" description="CRAL-TRIO" evidence="3">
    <location>
        <begin position="335"/>
        <end position="502"/>
    </location>
</feature>
<keyword evidence="2" id="KW-1133">Transmembrane helix</keyword>
<evidence type="ECO:0000256" key="2">
    <source>
        <dbReference type="SAM" id="Phobius"/>
    </source>
</evidence>
<feature type="transmembrane region" description="Helical" evidence="2">
    <location>
        <begin position="104"/>
        <end position="126"/>
    </location>
</feature>
<keyword evidence="2" id="KW-0812">Transmembrane</keyword>
<feature type="transmembrane region" description="Helical" evidence="2">
    <location>
        <begin position="45"/>
        <end position="64"/>
    </location>
</feature>
<dbReference type="Pfam" id="PF00650">
    <property type="entry name" value="CRAL_TRIO"/>
    <property type="match status" value="1"/>
</dbReference>
<organism evidence="4 5">
    <name type="scientific">Perkinsus chesapeaki</name>
    <name type="common">Clam parasite</name>
    <name type="synonym">Perkinsus andrewsi</name>
    <dbReference type="NCBI Taxonomy" id="330153"/>
    <lineage>
        <taxon>Eukaryota</taxon>
        <taxon>Sar</taxon>
        <taxon>Alveolata</taxon>
        <taxon>Perkinsozoa</taxon>
        <taxon>Perkinsea</taxon>
        <taxon>Perkinsida</taxon>
        <taxon>Perkinsidae</taxon>
        <taxon>Perkinsus</taxon>
    </lineage>
</organism>
<accession>A0A7J6M3C7</accession>
<reference evidence="4 5" key="1">
    <citation type="submission" date="2020-04" db="EMBL/GenBank/DDBJ databases">
        <title>Perkinsus chesapeaki whole genome sequence.</title>
        <authorList>
            <person name="Bogema D.R."/>
        </authorList>
    </citation>
    <scope>NUCLEOTIDE SEQUENCE [LARGE SCALE GENOMIC DNA]</scope>
    <source>
        <strain evidence="4">ATCC PRA-425</strain>
    </source>
</reference>
<dbReference type="OrthoDB" id="75724at2759"/>
<dbReference type="InterPro" id="IPR036865">
    <property type="entry name" value="CRAL-TRIO_dom_sf"/>
</dbReference>
<dbReference type="PROSITE" id="PS50191">
    <property type="entry name" value="CRAL_TRIO"/>
    <property type="match status" value="1"/>
</dbReference>
<proteinExistence type="predicted"/>
<evidence type="ECO:0000313" key="4">
    <source>
        <dbReference type="EMBL" id="KAF4666004.1"/>
    </source>
</evidence>
<comment type="caution">
    <text evidence="4">The sequence shown here is derived from an EMBL/GenBank/DDBJ whole genome shotgun (WGS) entry which is preliminary data.</text>
</comment>